<proteinExistence type="inferred from homology"/>
<dbReference type="Pfam" id="PF13531">
    <property type="entry name" value="SBP_bac_11"/>
    <property type="match status" value="1"/>
</dbReference>
<dbReference type="PANTHER" id="PTHR30632:SF14">
    <property type="entry name" value="TUNGSTATE_MOLYBDATE_CHROMATE-BINDING PROTEIN MODA"/>
    <property type="match status" value="1"/>
</dbReference>
<dbReference type="PANTHER" id="PTHR30632">
    <property type="entry name" value="MOLYBDATE-BINDING PERIPLASMIC PROTEIN"/>
    <property type="match status" value="1"/>
</dbReference>
<dbReference type="InterPro" id="IPR044084">
    <property type="entry name" value="AvModA-like_subst-bd"/>
</dbReference>
<name>A0ABU0C115_9BRAD</name>
<evidence type="ECO:0000256" key="2">
    <source>
        <dbReference type="ARBA" id="ARBA00022723"/>
    </source>
</evidence>
<reference evidence="5 6" key="1">
    <citation type="submission" date="2023-07" db="EMBL/GenBank/DDBJ databases">
        <title>Genomic Encyclopedia of Type Strains, Phase IV (KMG-IV): sequencing the most valuable type-strain genomes for metagenomic binning, comparative biology and taxonomic classification.</title>
        <authorList>
            <person name="Goeker M."/>
        </authorList>
    </citation>
    <scope>NUCLEOTIDE SEQUENCE [LARGE SCALE GENOMIC DNA]</scope>
    <source>
        <strain evidence="5 6">DSM 11549</strain>
    </source>
</reference>
<evidence type="ECO:0000313" key="5">
    <source>
        <dbReference type="EMBL" id="MDQ0324199.1"/>
    </source>
</evidence>
<organism evidence="5 6">
    <name type="scientific">Rhodopseudomonas julia</name>
    <dbReference type="NCBI Taxonomy" id="200617"/>
    <lineage>
        <taxon>Bacteria</taxon>
        <taxon>Pseudomonadati</taxon>
        <taxon>Pseudomonadota</taxon>
        <taxon>Alphaproteobacteria</taxon>
        <taxon>Hyphomicrobiales</taxon>
        <taxon>Nitrobacteraceae</taxon>
        <taxon>Rhodopseudomonas</taxon>
    </lineage>
</organism>
<protein>
    <submittedName>
        <fullName evidence="5">Molybdate transport system substrate-binding protein</fullName>
    </submittedName>
</protein>
<dbReference type="InterPro" id="IPR050682">
    <property type="entry name" value="ModA/WtpA"/>
</dbReference>
<dbReference type="RefSeq" id="WP_307152514.1">
    <property type="nucleotide sequence ID" value="NZ_JAUSUK010000001.1"/>
</dbReference>
<comment type="similarity">
    <text evidence="1">Belongs to the bacterial solute-binding protein ModA family.</text>
</comment>
<gene>
    <name evidence="5" type="ORF">J2R99_000048</name>
</gene>
<evidence type="ECO:0000256" key="4">
    <source>
        <dbReference type="SAM" id="SignalP"/>
    </source>
</evidence>
<dbReference type="Proteomes" id="UP001230253">
    <property type="component" value="Unassembled WGS sequence"/>
</dbReference>
<feature type="signal peptide" evidence="4">
    <location>
        <begin position="1"/>
        <end position="25"/>
    </location>
</feature>
<sequence>MMSLRSLAAGLVVAAISLPASMAAAAETNVAVAANFTEAAKEIAAAFKEKTGDEAALSFGSTGQLYTQISQDAPFEVFLAADDERPAKAVVEGYAVEGSEFTYAIGKIVLWSTDTDLVSGEETLKSGDFNKISIANPTTAPYGAAAVEAMKALGVYDDLEPKIVQGNNIAQAFQFVQTGNAELGFVALSQIAASDEGSRWEVPADLYTPIKQDAVLLKKGEESAAAKAFLDFLKGPEAGAIIEKYGYGTAAGS</sequence>
<dbReference type="CDD" id="cd13539">
    <property type="entry name" value="PBP2_AvModA"/>
    <property type="match status" value="1"/>
</dbReference>
<feature type="chain" id="PRO_5046509931" evidence="4">
    <location>
        <begin position="26"/>
        <end position="253"/>
    </location>
</feature>
<evidence type="ECO:0000256" key="3">
    <source>
        <dbReference type="ARBA" id="ARBA00022729"/>
    </source>
</evidence>
<keyword evidence="3 4" id="KW-0732">Signal</keyword>
<evidence type="ECO:0000256" key="1">
    <source>
        <dbReference type="ARBA" id="ARBA00009175"/>
    </source>
</evidence>
<dbReference type="Gene3D" id="3.40.190.10">
    <property type="entry name" value="Periplasmic binding protein-like II"/>
    <property type="match status" value="2"/>
</dbReference>
<dbReference type="PIRSF" id="PIRSF004846">
    <property type="entry name" value="ModA"/>
    <property type="match status" value="1"/>
</dbReference>
<keyword evidence="2" id="KW-0479">Metal-binding</keyword>
<evidence type="ECO:0000313" key="6">
    <source>
        <dbReference type="Proteomes" id="UP001230253"/>
    </source>
</evidence>
<keyword evidence="6" id="KW-1185">Reference proteome</keyword>
<comment type="caution">
    <text evidence="5">The sequence shown here is derived from an EMBL/GenBank/DDBJ whole genome shotgun (WGS) entry which is preliminary data.</text>
</comment>
<dbReference type="InterPro" id="IPR005950">
    <property type="entry name" value="ModA"/>
</dbReference>
<dbReference type="EMBL" id="JAUSUK010000001">
    <property type="protein sequence ID" value="MDQ0324199.1"/>
    <property type="molecule type" value="Genomic_DNA"/>
</dbReference>
<accession>A0ABU0C115</accession>
<dbReference type="NCBIfam" id="TIGR01256">
    <property type="entry name" value="modA"/>
    <property type="match status" value="1"/>
</dbReference>
<dbReference type="SUPFAM" id="SSF53850">
    <property type="entry name" value="Periplasmic binding protein-like II"/>
    <property type="match status" value="1"/>
</dbReference>